<organism evidence="4 5">
    <name type="scientific">Halorussus limi</name>
    <dbReference type="NCBI Taxonomy" id="2938695"/>
    <lineage>
        <taxon>Archaea</taxon>
        <taxon>Methanobacteriati</taxon>
        <taxon>Methanobacteriota</taxon>
        <taxon>Stenosarchaea group</taxon>
        <taxon>Halobacteria</taxon>
        <taxon>Halobacteriales</taxon>
        <taxon>Haladaptataceae</taxon>
        <taxon>Halorussus</taxon>
    </lineage>
</organism>
<feature type="domain" description="SHOCT" evidence="3">
    <location>
        <begin position="113"/>
        <end position="136"/>
    </location>
</feature>
<keyword evidence="5" id="KW-1185">Reference proteome</keyword>
<protein>
    <submittedName>
        <fullName evidence="4">SHOCT domain-containing protein</fullName>
    </submittedName>
</protein>
<dbReference type="Proteomes" id="UP000830729">
    <property type="component" value="Chromosome"/>
</dbReference>
<dbReference type="RefSeq" id="WP_248649452.1">
    <property type="nucleotide sequence ID" value="NZ_CP096659.1"/>
</dbReference>
<keyword evidence="2" id="KW-0472">Membrane</keyword>
<feature type="region of interest" description="Disordered" evidence="1">
    <location>
        <begin position="133"/>
        <end position="173"/>
    </location>
</feature>
<gene>
    <name evidence="4" type="ORF">M0R89_12670</name>
</gene>
<proteinExistence type="predicted"/>
<reference evidence="4 5" key="1">
    <citation type="submission" date="2022-04" db="EMBL/GenBank/DDBJ databases">
        <title>Diverse halophilic archaea isolated from saline environments.</title>
        <authorList>
            <person name="Cui H.-L."/>
        </authorList>
    </citation>
    <scope>NUCLEOTIDE SEQUENCE [LARGE SCALE GENOMIC DNA]</scope>
    <source>
        <strain evidence="4 5">XZYJT49</strain>
    </source>
</reference>
<sequence length="173" mass="18995">MNQSADTSTFRALHRLVEHYTPDGTLGRSLLGVTALVCSPFLFFGGVMGLETAANFAAFGMALFASVLGVPAFFVGLLTLWPVYLSLIGNVESPELYPDGASEPAASEDRESAEAILKRRYAAGELSREEFERQLDAVMGDSRSDRGTRPTGEERRTGEEKRSADRRERTRSR</sequence>
<dbReference type="EMBL" id="CP096659">
    <property type="protein sequence ID" value="UPV73396.1"/>
    <property type="molecule type" value="Genomic_DNA"/>
</dbReference>
<evidence type="ECO:0000313" key="5">
    <source>
        <dbReference type="Proteomes" id="UP000830729"/>
    </source>
</evidence>
<dbReference type="InterPro" id="IPR018649">
    <property type="entry name" value="SHOCT"/>
</dbReference>
<evidence type="ECO:0000313" key="4">
    <source>
        <dbReference type="EMBL" id="UPV73396.1"/>
    </source>
</evidence>
<dbReference type="AlphaFoldDB" id="A0A8U0HRN8"/>
<feature type="compositionally biased region" description="Basic and acidic residues" evidence="1">
    <location>
        <begin position="142"/>
        <end position="168"/>
    </location>
</feature>
<keyword evidence="2" id="KW-1133">Transmembrane helix</keyword>
<keyword evidence="2" id="KW-0812">Transmembrane</keyword>
<dbReference type="Pfam" id="PF09851">
    <property type="entry name" value="SHOCT"/>
    <property type="match status" value="1"/>
</dbReference>
<evidence type="ECO:0000256" key="1">
    <source>
        <dbReference type="SAM" id="MobiDB-lite"/>
    </source>
</evidence>
<evidence type="ECO:0000259" key="3">
    <source>
        <dbReference type="Pfam" id="PF09851"/>
    </source>
</evidence>
<accession>A0A8U0HRN8</accession>
<name>A0A8U0HRN8_9EURY</name>
<dbReference type="GeneID" id="72186067"/>
<feature type="transmembrane region" description="Helical" evidence="2">
    <location>
        <begin position="62"/>
        <end position="84"/>
    </location>
</feature>
<dbReference type="KEGG" id="halx:M0R89_12670"/>
<evidence type="ECO:0000256" key="2">
    <source>
        <dbReference type="SAM" id="Phobius"/>
    </source>
</evidence>
<feature type="transmembrane region" description="Helical" evidence="2">
    <location>
        <begin position="30"/>
        <end position="50"/>
    </location>
</feature>